<organism evidence="3 4">
    <name type="scientific">Polyangium spumosum</name>
    <dbReference type="NCBI Taxonomy" id="889282"/>
    <lineage>
        <taxon>Bacteria</taxon>
        <taxon>Pseudomonadati</taxon>
        <taxon>Myxococcota</taxon>
        <taxon>Polyangia</taxon>
        <taxon>Polyangiales</taxon>
        <taxon>Polyangiaceae</taxon>
        <taxon>Polyangium</taxon>
    </lineage>
</organism>
<accession>A0A6N7Q3D2</accession>
<dbReference type="Pfam" id="PF09537">
    <property type="entry name" value="DUF2383"/>
    <property type="match status" value="1"/>
</dbReference>
<keyword evidence="4" id="KW-1185">Reference proteome</keyword>
<dbReference type="OrthoDB" id="193413at2"/>
<dbReference type="Gene3D" id="1.20.1260.10">
    <property type="match status" value="1"/>
</dbReference>
<evidence type="ECO:0000313" key="4">
    <source>
        <dbReference type="Proteomes" id="UP000440224"/>
    </source>
</evidence>
<dbReference type="InterPro" id="IPR019052">
    <property type="entry name" value="DUF2383"/>
</dbReference>
<feature type="compositionally biased region" description="Basic and acidic residues" evidence="1">
    <location>
        <begin position="58"/>
        <end position="72"/>
    </location>
</feature>
<comment type="caution">
    <text evidence="3">The sequence shown here is derived from an EMBL/GenBank/DDBJ whole genome shotgun (WGS) entry which is preliminary data.</text>
</comment>
<protein>
    <submittedName>
        <fullName evidence="3">DUF2383 domain-containing protein</fullName>
    </submittedName>
</protein>
<evidence type="ECO:0000259" key="2">
    <source>
        <dbReference type="Pfam" id="PF09537"/>
    </source>
</evidence>
<gene>
    <name evidence="3" type="ORF">GF068_36355</name>
</gene>
<name>A0A6N7Q3D2_9BACT</name>
<evidence type="ECO:0000313" key="3">
    <source>
        <dbReference type="EMBL" id="MRG97360.1"/>
    </source>
</evidence>
<reference evidence="3 4" key="1">
    <citation type="submission" date="2019-10" db="EMBL/GenBank/DDBJ databases">
        <title>A soil myxobacterium in the family Polyangiaceae.</title>
        <authorList>
            <person name="Li Y."/>
            <person name="Wang J."/>
        </authorList>
    </citation>
    <scope>NUCLEOTIDE SEQUENCE [LARGE SCALE GENOMIC DNA]</scope>
    <source>
        <strain evidence="3 4">DSM 14734</strain>
    </source>
</reference>
<feature type="domain" description="DUF2383" evidence="2">
    <location>
        <begin position="143"/>
        <end position="245"/>
    </location>
</feature>
<feature type="region of interest" description="Disordered" evidence="1">
    <location>
        <begin position="121"/>
        <end position="144"/>
    </location>
</feature>
<dbReference type="AlphaFoldDB" id="A0A6N7Q3D2"/>
<dbReference type="InterPro" id="IPR012347">
    <property type="entry name" value="Ferritin-like"/>
</dbReference>
<dbReference type="SUPFAM" id="SSF47240">
    <property type="entry name" value="Ferritin-like"/>
    <property type="match status" value="1"/>
</dbReference>
<feature type="region of interest" description="Disordered" evidence="1">
    <location>
        <begin position="1"/>
        <end position="94"/>
    </location>
</feature>
<sequence>MSNLSNFQERHGPSLPRRRQGRPALDAKAAPPQGSPMNQDKRQPDLSTNVPQGSEPETSGRTDVEHEVRGEENAPIERSSVDQRESGSIERAKAHLEHAGRDIAAAASEVATVARAAAESAKEAIKEEVPSTRRTGEPSKENTLDRLNDLLRGELASVETYELALRSVRDADLTSSLRQICESHQRRVDRLRDKVRELGGEPAQSSGVWGAFARIVQRGADLLGHRAALAALEEGEDQGKKRYTRDMDELEPPVRDFVLQELAPEQQRTHDLAQSLQKFVKAA</sequence>
<dbReference type="CDD" id="cd00657">
    <property type="entry name" value="Ferritin_like"/>
    <property type="match status" value="1"/>
</dbReference>
<evidence type="ECO:0000256" key="1">
    <source>
        <dbReference type="SAM" id="MobiDB-lite"/>
    </source>
</evidence>
<dbReference type="EMBL" id="WJIE01000017">
    <property type="protein sequence ID" value="MRG97360.1"/>
    <property type="molecule type" value="Genomic_DNA"/>
</dbReference>
<feature type="compositionally biased region" description="Polar residues" evidence="1">
    <location>
        <begin position="45"/>
        <end position="57"/>
    </location>
</feature>
<dbReference type="InterPro" id="IPR009078">
    <property type="entry name" value="Ferritin-like_SF"/>
</dbReference>
<dbReference type="Proteomes" id="UP000440224">
    <property type="component" value="Unassembled WGS sequence"/>
</dbReference>
<proteinExistence type="predicted"/>
<feature type="compositionally biased region" description="Basic and acidic residues" evidence="1">
    <location>
        <begin position="79"/>
        <end position="94"/>
    </location>
</feature>